<name>A0A2S2CU32_9PROT</name>
<keyword evidence="6 10" id="KW-1133">Transmembrane helix</keyword>
<feature type="chain" id="PRO_5015446914" description="Copper resistance protein CopC" evidence="11">
    <location>
        <begin position="27"/>
        <end position="547"/>
    </location>
</feature>
<sequence length="547" mass="55150">MTIRRILRAAAILAALLLPGSGAALAHAVLVESVPADGTRVDAPPSDVRLRFNEPVSPVAVTAIAPGGKTVPLPEGRVEDETLHVPLPPDATAGTWLVSYRVTSADGHPVAGSILFGIGTSPDQSVARQQEGRNATLLAALAARAVHYGSLLAALGGGLFLLAVRPERAEVQRAVRRGQVLVTALAAFAVIANLGLAGAVLQGASPAALLTDGSWIAGLASSTGVSSAIALAGLLLLAAGYSSGSRAALALGALVATAALAATGHAATAPPRWASAPLVVLHGLAAGFWLGALWPLLVILRRCPRGEAALLVRRFSAWALAAVALLTVAGAGLSLLQIPSAGAVAPTLYGQLWLTKLVAVAALLALAAYNRFRLTPALDRADGVGRLGGSIRTELVTMGVVLVLTAGLGTTPPPRTLAGAEPSGSPAGASTPGTAARPAGFALATQQQGRTLVVEAVPARIGRNSLTIHLAGPDGMPLSPKEVTAELSLPSAGVEPVARPLTSAGPGIYRLDPLELPAAGDWSLRLDVLVDDFDKAILRVTLPVGGP</sequence>
<feature type="domain" description="Copper resistance protein D" evidence="13">
    <location>
        <begin position="311"/>
        <end position="408"/>
    </location>
</feature>
<evidence type="ECO:0000256" key="11">
    <source>
        <dbReference type="SAM" id="SignalP"/>
    </source>
</evidence>
<dbReference type="RefSeq" id="WP_109329566.1">
    <property type="nucleotide sequence ID" value="NZ_CP029353.1"/>
</dbReference>
<evidence type="ECO:0008006" key="16">
    <source>
        <dbReference type="Google" id="ProtNLM"/>
    </source>
</evidence>
<dbReference type="InterPro" id="IPR014755">
    <property type="entry name" value="Cu-Rt/internalin_Ig-like"/>
</dbReference>
<accession>A0A2S2CU32</accession>
<dbReference type="InterPro" id="IPR014756">
    <property type="entry name" value="Ig_E-set"/>
</dbReference>
<protein>
    <recommendedName>
        <fullName evidence="16">Copper resistance protein CopC</fullName>
    </recommendedName>
</protein>
<evidence type="ECO:0000256" key="7">
    <source>
        <dbReference type="ARBA" id="ARBA00023008"/>
    </source>
</evidence>
<dbReference type="SUPFAM" id="SSF81296">
    <property type="entry name" value="E set domains"/>
    <property type="match status" value="1"/>
</dbReference>
<keyword evidence="5 11" id="KW-0732">Signal</keyword>
<keyword evidence="3 10" id="KW-0812">Transmembrane</keyword>
<evidence type="ECO:0000256" key="3">
    <source>
        <dbReference type="ARBA" id="ARBA00022692"/>
    </source>
</evidence>
<dbReference type="Pfam" id="PF04234">
    <property type="entry name" value="CopC"/>
    <property type="match status" value="1"/>
</dbReference>
<feature type="transmembrane region" description="Helical" evidence="10">
    <location>
        <begin position="315"/>
        <end position="336"/>
    </location>
</feature>
<dbReference type="PANTHER" id="PTHR34820:SF4">
    <property type="entry name" value="INNER MEMBRANE PROTEIN YEBZ"/>
    <property type="match status" value="1"/>
</dbReference>
<dbReference type="InterPro" id="IPR007348">
    <property type="entry name" value="CopC_dom"/>
</dbReference>
<evidence type="ECO:0000256" key="4">
    <source>
        <dbReference type="ARBA" id="ARBA00022723"/>
    </source>
</evidence>
<evidence type="ECO:0000256" key="6">
    <source>
        <dbReference type="ARBA" id="ARBA00022989"/>
    </source>
</evidence>
<dbReference type="Proteomes" id="UP000245629">
    <property type="component" value="Chromosome 2"/>
</dbReference>
<comment type="subcellular location">
    <subcellularLocation>
        <location evidence="1">Cell membrane</location>
        <topology evidence="1">Multi-pass membrane protein</topology>
    </subcellularLocation>
</comment>
<dbReference type="Gene3D" id="2.60.40.1220">
    <property type="match status" value="1"/>
</dbReference>
<feature type="compositionally biased region" description="Low complexity" evidence="9">
    <location>
        <begin position="418"/>
        <end position="436"/>
    </location>
</feature>
<keyword evidence="8 10" id="KW-0472">Membrane</keyword>
<feature type="region of interest" description="Disordered" evidence="9">
    <location>
        <begin position="412"/>
        <end position="436"/>
    </location>
</feature>
<keyword evidence="7" id="KW-0186">Copper</keyword>
<dbReference type="EMBL" id="CP029353">
    <property type="protein sequence ID" value="AWK87880.1"/>
    <property type="molecule type" value="Genomic_DNA"/>
</dbReference>
<reference evidence="15" key="1">
    <citation type="submission" date="2018-05" db="EMBL/GenBank/DDBJ databases">
        <title>Azospirillum thermophila sp. nov., a novel isolated from hot spring.</title>
        <authorList>
            <person name="Zhao Z."/>
        </authorList>
    </citation>
    <scope>NUCLEOTIDE SEQUENCE [LARGE SCALE GENOMIC DNA]</scope>
    <source>
        <strain evidence="15">CFH 70021</strain>
    </source>
</reference>
<evidence type="ECO:0000256" key="1">
    <source>
        <dbReference type="ARBA" id="ARBA00004651"/>
    </source>
</evidence>
<feature type="transmembrane region" description="Helical" evidence="10">
    <location>
        <begin position="348"/>
        <end position="369"/>
    </location>
</feature>
<feature type="transmembrane region" description="Helical" evidence="10">
    <location>
        <begin position="213"/>
        <end position="237"/>
    </location>
</feature>
<evidence type="ECO:0000256" key="8">
    <source>
        <dbReference type="ARBA" id="ARBA00023136"/>
    </source>
</evidence>
<dbReference type="GO" id="GO:0042597">
    <property type="term" value="C:periplasmic space"/>
    <property type="evidence" value="ECO:0007669"/>
    <property type="project" value="InterPro"/>
</dbReference>
<evidence type="ECO:0000256" key="2">
    <source>
        <dbReference type="ARBA" id="ARBA00022475"/>
    </source>
</evidence>
<evidence type="ECO:0000313" key="14">
    <source>
        <dbReference type="EMBL" id="AWK87880.1"/>
    </source>
</evidence>
<dbReference type="GO" id="GO:0005507">
    <property type="term" value="F:copper ion binding"/>
    <property type="evidence" value="ECO:0007669"/>
    <property type="project" value="InterPro"/>
</dbReference>
<evidence type="ECO:0000256" key="9">
    <source>
        <dbReference type="SAM" id="MobiDB-lite"/>
    </source>
</evidence>
<dbReference type="InterPro" id="IPR008620">
    <property type="entry name" value="FixH"/>
</dbReference>
<feature type="transmembrane region" description="Helical" evidence="10">
    <location>
        <begin position="279"/>
        <end position="303"/>
    </location>
</feature>
<dbReference type="PANTHER" id="PTHR34820">
    <property type="entry name" value="INNER MEMBRANE PROTEIN YEBZ"/>
    <property type="match status" value="1"/>
</dbReference>
<dbReference type="AlphaFoldDB" id="A0A2S2CU32"/>
<organism evidence="14 15">
    <name type="scientific">Azospirillum thermophilum</name>
    <dbReference type="NCBI Taxonomy" id="2202148"/>
    <lineage>
        <taxon>Bacteria</taxon>
        <taxon>Pseudomonadati</taxon>
        <taxon>Pseudomonadota</taxon>
        <taxon>Alphaproteobacteria</taxon>
        <taxon>Rhodospirillales</taxon>
        <taxon>Azospirillaceae</taxon>
        <taxon>Azospirillum</taxon>
    </lineage>
</organism>
<gene>
    <name evidence="14" type="ORF">DEW08_18310</name>
</gene>
<dbReference type="InterPro" id="IPR008457">
    <property type="entry name" value="Cu-R_CopD_dom"/>
</dbReference>
<dbReference type="GO" id="GO:0005886">
    <property type="term" value="C:plasma membrane"/>
    <property type="evidence" value="ECO:0007669"/>
    <property type="project" value="UniProtKB-SubCell"/>
</dbReference>
<evidence type="ECO:0000259" key="13">
    <source>
        <dbReference type="Pfam" id="PF05425"/>
    </source>
</evidence>
<evidence type="ECO:0000256" key="10">
    <source>
        <dbReference type="SAM" id="Phobius"/>
    </source>
</evidence>
<dbReference type="KEGG" id="azz:DEW08_18310"/>
<dbReference type="GO" id="GO:0046688">
    <property type="term" value="P:response to copper ion"/>
    <property type="evidence" value="ECO:0007669"/>
    <property type="project" value="InterPro"/>
</dbReference>
<evidence type="ECO:0000259" key="12">
    <source>
        <dbReference type="Pfam" id="PF04234"/>
    </source>
</evidence>
<dbReference type="GO" id="GO:0006825">
    <property type="term" value="P:copper ion transport"/>
    <property type="evidence" value="ECO:0007669"/>
    <property type="project" value="InterPro"/>
</dbReference>
<feature type="domain" description="CopC" evidence="12">
    <location>
        <begin position="27"/>
        <end position="117"/>
    </location>
</feature>
<keyword evidence="15" id="KW-1185">Reference proteome</keyword>
<dbReference type="OrthoDB" id="8374223at2"/>
<evidence type="ECO:0000313" key="15">
    <source>
        <dbReference type="Proteomes" id="UP000245629"/>
    </source>
</evidence>
<dbReference type="Pfam" id="PF05425">
    <property type="entry name" value="CopD"/>
    <property type="match status" value="1"/>
</dbReference>
<feature type="transmembrane region" description="Helical" evidence="10">
    <location>
        <begin position="145"/>
        <end position="164"/>
    </location>
</feature>
<proteinExistence type="predicted"/>
<dbReference type="InterPro" id="IPR032694">
    <property type="entry name" value="CopC/D"/>
</dbReference>
<feature type="transmembrane region" description="Helical" evidence="10">
    <location>
        <begin position="249"/>
        <end position="267"/>
    </location>
</feature>
<dbReference type="Pfam" id="PF05751">
    <property type="entry name" value="FixH"/>
    <property type="match status" value="1"/>
</dbReference>
<feature type="transmembrane region" description="Helical" evidence="10">
    <location>
        <begin position="180"/>
        <end position="201"/>
    </location>
</feature>
<keyword evidence="2" id="KW-1003">Cell membrane</keyword>
<keyword evidence="4" id="KW-0479">Metal-binding</keyword>
<feature type="signal peptide" evidence="11">
    <location>
        <begin position="1"/>
        <end position="26"/>
    </location>
</feature>
<evidence type="ECO:0000256" key="5">
    <source>
        <dbReference type="ARBA" id="ARBA00022729"/>
    </source>
</evidence>